<accession>A0ABW0S7F3</accession>
<dbReference type="CDD" id="cd06154">
    <property type="entry name" value="YjgF_YER057c_UK114_like_6"/>
    <property type="match status" value="1"/>
</dbReference>
<dbReference type="PANTHER" id="PTHR43857">
    <property type="entry name" value="BLR7761 PROTEIN"/>
    <property type="match status" value="1"/>
</dbReference>
<proteinExistence type="predicted"/>
<evidence type="ECO:0000313" key="1">
    <source>
        <dbReference type="EMBL" id="MFC5564884.1"/>
    </source>
</evidence>
<dbReference type="Pfam" id="PF01042">
    <property type="entry name" value="Ribonuc_L-PSP"/>
    <property type="match status" value="1"/>
</dbReference>
<reference evidence="2" key="1">
    <citation type="journal article" date="2019" name="Int. J. Syst. Evol. Microbiol.">
        <title>The Global Catalogue of Microorganisms (GCM) 10K type strain sequencing project: providing services to taxonomists for standard genome sequencing and annotation.</title>
        <authorList>
            <consortium name="The Broad Institute Genomics Platform"/>
            <consortium name="The Broad Institute Genome Sequencing Center for Infectious Disease"/>
            <person name="Wu L."/>
            <person name="Ma J."/>
        </authorList>
    </citation>
    <scope>NUCLEOTIDE SEQUENCE [LARGE SCALE GENOMIC DNA]</scope>
    <source>
        <strain evidence="2">KACC 11588</strain>
    </source>
</reference>
<name>A0ABW0S7F3_9RHOB</name>
<organism evidence="1 2">
    <name type="scientific">Rubellimicrobium aerolatum</name>
    <dbReference type="NCBI Taxonomy" id="490979"/>
    <lineage>
        <taxon>Bacteria</taxon>
        <taxon>Pseudomonadati</taxon>
        <taxon>Pseudomonadota</taxon>
        <taxon>Alphaproteobacteria</taxon>
        <taxon>Rhodobacterales</taxon>
        <taxon>Roseobacteraceae</taxon>
        <taxon>Rubellimicrobium</taxon>
    </lineage>
</organism>
<dbReference type="EMBL" id="JBHSNA010000001">
    <property type="protein sequence ID" value="MFC5564884.1"/>
    <property type="molecule type" value="Genomic_DNA"/>
</dbReference>
<sequence>MPPIRRIPSGGPWEGRVGYCRAVVAGPWVLVSGTTGTDPATGAIPARVEDQCALALRILEAALREAGCALADVVRVRYILPDRADFEPCWPLLRAAFAAHPPAATMIEAGLIDLRHRIEIEAEALKPDA</sequence>
<keyword evidence="2" id="KW-1185">Reference proteome</keyword>
<dbReference type="Gene3D" id="3.30.1330.40">
    <property type="entry name" value="RutC-like"/>
    <property type="match status" value="1"/>
</dbReference>
<dbReference type="InterPro" id="IPR006175">
    <property type="entry name" value="YjgF/YER057c/UK114"/>
</dbReference>
<dbReference type="RefSeq" id="WP_209837293.1">
    <property type="nucleotide sequence ID" value="NZ_JAGGJP010000001.1"/>
</dbReference>
<dbReference type="Proteomes" id="UP001596056">
    <property type="component" value="Unassembled WGS sequence"/>
</dbReference>
<comment type="caution">
    <text evidence="1">The sequence shown here is derived from an EMBL/GenBank/DDBJ whole genome shotgun (WGS) entry which is preliminary data.</text>
</comment>
<dbReference type="SUPFAM" id="SSF55298">
    <property type="entry name" value="YjgF-like"/>
    <property type="match status" value="1"/>
</dbReference>
<dbReference type="InterPro" id="IPR035959">
    <property type="entry name" value="RutC-like_sf"/>
</dbReference>
<dbReference type="PANTHER" id="PTHR43857:SF1">
    <property type="entry name" value="YJGH FAMILY PROTEIN"/>
    <property type="match status" value="1"/>
</dbReference>
<evidence type="ECO:0000313" key="2">
    <source>
        <dbReference type="Proteomes" id="UP001596056"/>
    </source>
</evidence>
<protein>
    <submittedName>
        <fullName evidence="1">RidA family protein</fullName>
    </submittedName>
</protein>
<gene>
    <name evidence="1" type="ORF">ACFPOC_00415</name>
</gene>